<dbReference type="GO" id="GO:0006629">
    <property type="term" value="P:lipid metabolic process"/>
    <property type="evidence" value="ECO:0007669"/>
    <property type="project" value="InterPro"/>
</dbReference>
<reference evidence="2" key="1">
    <citation type="journal article" date="2014" name="Int. J. Syst. Evol. Microbiol.">
        <title>Complete genome sequence of Corynebacterium casei LMG S-19264T (=DSM 44701T), isolated from a smear-ripened cheese.</title>
        <authorList>
            <consortium name="US DOE Joint Genome Institute (JGI-PGF)"/>
            <person name="Walter F."/>
            <person name="Albersmeier A."/>
            <person name="Kalinowski J."/>
            <person name="Ruckert C."/>
        </authorList>
    </citation>
    <scope>NUCLEOTIDE SEQUENCE</scope>
    <source>
        <strain evidence="2">JCM 13583</strain>
    </source>
</reference>
<dbReference type="Gene3D" id="3.20.20.190">
    <property type="entry name" value="Phosphatidylinositol (PI) phosphodiesterase"/>
    <property type="match status" value="1"/>
</dbReference>
<name>A0AA37BQZ3_9ARCH</name>
<dbReference type="Proteomes" id="UP000632195">
    <property type="component" value="Unassembled WGS sequence"/>
</dbReference>
<feature type="domain" description="GP-PDE" evidence="1">
    <location>
        <begin position="6"/>
        <end position="236"/>
    </location>
</feature>
<proteinExistence type="predicted"/>
<evidence type="ECO:0000313" key="3">
    <source>
        <dbReference type="Proteomes" id="UP000632195"/>
    </source>
</evidence>
<keyword evidence="3" id="KW-1185">Reference proteome</keyword>
<dbReference type="PANTHER" id="PTHR46211">
    <property type="entry name" value="GLYCEROPHOSPHORYL DIESTER PHOSPHODIESTERASE"/>
    <property type="match status" value="1"/>
</dbReference>
<accession>A0AA37BQZ3</accession>
<dbReference type="InterPro" id="IPR030395">
    <property type="entry name" value="GP_PDE_dom"/>
</dbReference>
<gene>
    <name evidence="2" type="ORF">GCM10007108_08140</name>
</gene>
<dbReference type="EMBL" id="BMNY01000001">
    <property type="protein sequence ID" value="GGM72328.1"/>
    <property type="molecule type" value="Genomic_DNA"/>
</dbReference>
<dbReference type="CDD" id="cd08556">
    <property type="entry name" value="GDPD"/>
    <property type="match status" value="1"/>
</dbReference>
<evidence type="ECO:0000259" key="1">
    <source>
        <dbReference type="PROSITE" id="PS51704"/>
    </source>
</evidence>
<reference evidence="2" key="2">
    <citation type="submission" date="2022-09" db="EMBL/GenBank/DDBJ databases">
        <authorList>
            <person name="Sun Q."/>
            <person name="Ohkuma M."/>
        </authorList>
    </citation>
    <scope>NUCLEOTIDE SEQUENCE</scope>
    <source>
        <strain evidence="2">JCM 13583</strain>
    </source>
</reference>
<dbReference type="SUPFAM" id="SSF51695">
    <property type="entry name" value="PLC-like phosphodiesterases"/>
    <property type="match status" value="1"/>
</dbReference>
<dbReference type="GO" id="GO:0008081">
    <property type="term" value="F:phosphoric diester hydrolase activity"/>
    <property type="evidence" value="ECO:0007669"/>
    <property type="project" value="InterPro"/>
</dbReference>
<evidence type="ECO:0000313" key="2">
    <source>
        <dbReference type="EMBL" id="GGM72328.1"/>
    </source>
</evidence>
<comment type="caution">
    <text evidence="2">The sequence shown here is derived from an EMBL/GenBank/DDBJ whole genome shotgun (WGS) entry which is preliminary data.</text>
</comment>
<dbReference type="PANTHER" id="PTHR46211:SF14">
    <property type="entry name" value="GLYCEROPHOSPHODIESTER PHOSPHODIESTERASE"/>
    <property type="match status" value="1"/>
</dbReference>
<organism evidence="2 3">
    <name type="scientific">Thermogymnomonas acidicola</name>
    <dbReference type="NCBI Taxonomy" id="399579"/>
    <lineage>
        <taxon>Archaea</taxon>
        <taxon>Methanobacteriati</taxon>
        <taxon>Thermoplasmatota</taxon>
        <taxon>Thermoplasmata</taxon>
        <taxon>Thermoplasmatales</taxon>
        <taxon>Thermogymnomonas</taxon>
    </lineage>
</organism>
<protein>
    <submittedName>
        <fullName evidence="2">Glycerophosphoryl diester phosphodiesterase</fullName>
    </submittedName>
</protein>
<sequence length="243" mass="27010">MSSDGFCIVGHRGAPHEALENTLESFQAARRMGVGAVEFDVQLSRDGVPFLFHDFSTERLAGIDRYIVEMHSSQVRGIELQGSYRIPSLQDALKGLKGIVKFIELKTLWPDGVDRNPGIVDAVCSMVEKEGAVKECRIISFDPRKTREVRERYPGFVTGIDIDVQTLQSPLGDMVREEMRECDLLVPESGLARELGKERERCIPWTVNSIGEAMEFMDSGYMGIISDVAPSLIRAMGLLCVSP</sequence>
<dbReference type="PROSITE" id="PS51704">
    <property type="entry name" value="GP_PDE"/>
    <property type="match status" value="1"/>
</dbReference>
<dbReference type="InterPro" id="IPR017946">
    <property type="entry name" value="PLC-like_Pdiesterase_TIM-brl"/>
</dbReference>
<dbReference type="Pfam" id="PF03009">
    <property type="entry name" value="GDPD"/>
    <property type="match status" value="1"/>
</dbReference>
<dbReference type="RefSeq" id="WP_188680533.1">
    <property type="nucleotide sequence ID" value="NZ_BMNY01000001.1"/>
</dbReference>
<dbReference type="AlphaFoldDB" id="A0AA37BQZ3"/>